<evidence type="ECO:0000313" key="6">
    <source>
        <dbReference type="Proteomes" id="UP000031549"/>
    </source>
</evidence>
<dbReference type="InterPro" id="IPR028098">
    <property type="entry name" value="Glyco_trans_4-like_N"/>
</dbReference>
<dbReference type="SUPFAM" id="SSF53756">
    <property type="entry name" value="UDP-Glycosyltransferase/glycogen phosphorylase"/>
    <property type="match status" value="1"/>
</dbReference>
<dbReference type="InterPro" id="IPR001296">
    <property type="entry name" value="Glyco_trans_1"/>
</dbReference>
<dbReference type="PANTHER" id="PTHR12526">
    <property type="entry name" value="GLYCOSYLTRANSFERASE"/>
    <property type="match status" value="1"/>
</dbReference>
<proteinExistence type="predicted"/>
<evidence type="ECO:0000313" key="5">
    <source>
        <dbReference type="EMBL" id="NEU76189.1"/>
    </source>
</evidence>
<dbReference type="AlphaFoldDB" id="A0A846HH91"/>
<dbReference type="RefSeq" id="WP_163519250.1">
    <property type="nucleotide sequence ID" value="NZ_JTCM02000098.1"/>
</dbReference>
<dbReference type="Proteomes" id="UP000031549">
    <property type="component" value="Unassembled WGS sequence"/>
</dbReference>
<keyword evidence="2 5" id="KW-0808">Transferase</keyword>
<organism evidence="5 6">
    <name type="scientific">Hassallia byssoidea VB512170</name>
    <dbReference type="NCBI Taxonomy" id="1304833"/>
    <lineage>
        <taxon>Bacteria</taxon>
        <taxon>Bacillati</taxon>
        <taxon>Cyanobacteriota</taxon>
        <taxon>Cyanophyceae</taxon>
        <taxon>Nostocales</taxon>
        <taxon>Tolypothrichaceae</taxon>
        <taxon>Hassallia</taxon>
    </lineage>
</organism>
<dbReference type="Pfam" id="PF13439">
    <property type="entry name" value="Glyco_transf_4"/>
    <property type="match status" value="1"/>
</dbReference>
<keyword evidence="1" id="KW-0328">Glycosyltransferase</keyword>
<dbReference type="CDD" id="cd03800">
    <property type="entry name" value="GT4_sucrose_synthase"/>
    <property type="match status" value="1"/>
</dbReference>
<keyword evidence="6" id="KW-1185">Reference proteome</keyword>
<feature type="domain" description="Glycosyltransferase subfamily 4-like N-terminal" evidence="4">
    <location>
        <begin position="28"/>
        <end position="203"/>
    </location>
</feature>
<evidence type="ECO:0000259" key="4">
    <source>
        <dbReference type="Pfam" id="PF13439"/>
    </source>
</evidence>
<reference evidence="5 6" key="1">
    <citation type="journal article" date="2015" name="Genome Announc.">
        <title>Draft Genome Sequence of Cyanobacterium Hassallia byssoidea Strain VB512170, Isolated from Monuments in India.</title>
        <authorList>
            <person name="Singh D."/>
            <person name="Chandrababunaidu M.M."/>
            <person name="Panda A."/>
            <person name="Sen D."/>
            <person name="Bhattacharyya S."/>
            <person name="Adhikary S.P."/>
            <person name="Tripathy S."/>
        </authorList>
    </citation>
    <scope>NUCLEOTIDE SEQUENCE [LARGE SCALE GENOMIC DNA]</scope>
    <source>
        <strain evidence="5 6">VB512170</strain>
    </source>
</reference>
<feature type="domain" description="Glycosyl transferase family 1" evidence="3">
    <location>
        <begin position="210"/>
        <end position="388"/>
    </location>
</feature>
<protein>
    <submittedName>
        <fullName evidence="5">Glycosyltransferase family 1 protein</fullName>
    </submittedName>
</protein>
<gene>
    <name evidence="5" type="ORF">PI95_027605</name>
</gene>
<dbReference type="PANTHER" id="PTHR12526:SF510">
    <property type="entry name" value="D-INOSITOL 3-PHOSPHATE GLYCOSYLTRANSFERASE"/>
    <property type="match status" value="1"/>
</dbReference>
<evidence type="ECO:0000256" key="2">
    <source>
        <dbReference type="ARBA" id="ARBA00022679"/>
    </source>
</evidence>
<sequence>MNSTTQRRIALISVHGDPAIEIGKEEAGGQNVYVRNVGEALGQLGWQVDMFTRKVSAKQETIVQHSENCRTIRLQAGELEFVPRDDLFEYLPEFIDNFLQFQAENGFKYDLIHTNYWLSSWVGMQLKKIQGSKQVHTYHSLGAVKYNTIENIPLIASQRLIVEKQVLETAERIVATSPQEKEHMREFVSLEGNIDIIPCGTDIRQFGRIDREAARAELGIASDAKVVMYVGRFDPRKGIETLVRAVAQSKLKGQENLQLIIGGGSVPGQSDGIERDRIESIVKELGISDITTFPGRLSQEILPTYYAAADVSVVPSHYEPFGLVAIEAMACSTPVVASDVGGLQYTVVPEETGLLAPPQDVDAFAAAIDRILLNPEWARKLGKGGRKRVESKFSWDGVATQLSELYTELLQPQPVAATAMELVQSTAELVQSTAKELVNSTAELVQSKAKQPVKELVQSTAELVQSKAKKPVLVAK</sequence>
<dbReference type="Gene3D" id="3.40.50.2000">
    <property type="entry name" value="Glycogen Phosphorylase B"/>
    <property type="match status" value="2"/>
</dbReference>
<accession>A0A846HH91</accession>
<comment type="caution">
    <text evidence="5">The sequence shown here is derived from an EMBL/GenBank/DDBJ whole genome shotgun (WGS) entry which is preliminary data.</text>
</comment>
<evidence type="ECO:0000256" key="1">
    <source>
        <dbReference type="ARBA" id="ARBA00022676"/>
    </source>
</evidence>
<evidence type="ECO:0000259" key="3">
    <source>
        <dbReference type="Pfam" id="PF00534"/>
    </source>
</evidence>
<dbReference type="GO" id="GO:0016757">
    <property type="term" value="F:glycosyltransferase activity"/>
    <property type="evidence" value="ECO:0007669"/>
    <property type="project" value="UniProtKB-KW"/>
</dbReference>
<name>A0A846HH91_9CYAN</name>
<dbReference type="EMBL" id="JTCM02000098">
    <property type="protein sequence ID" value="NEU76189.1"/>
    <property type="molecule type" value="Genomic_DNA"/>
</dbReference>
<dbReference type="Pfam" id="PF00534">
    <property type="entry name" value="Glycos_transf_1"/>
    <property type="match status" value="1"/>
</dbReference>